<feature type="transmembrane region" description="Helical" evidence="6">
    <location>
        <begin position="199"/>
        <end position="222"/>
    </location>
</feature>
<keyword evidence="3 6" id="KW-0812">Transmembrane</keyword>
<keyword evidence="8" id="KW-1185">Reference proteome</keyword>
<dbReference type="Pfam" id="PF01594">
    <property type="entry name" value="AI-2E_transport"/>
    <property type="match status" value="1"/>
</dbReference>
<evidence type="ECO:0000256" key="5">
    <source>
        <dbReference type="ARBA" id="ARBA00023136"/>
    </source>
</evidence>
<organism evidence="7 8">
    <name type="scientific">Sphingomonas chungangi</name>
    <dbReference type="NCBI Taxonomy" id="2683589"/>
    <lineage>
        <taxon>Bacteria</taxon>
        <taxon>Pseudomonadati</taxon>
        <taxon>Pseudomonadota</taxon>
        <taxon>Alphaproteobacteria</taxon>
        <taxon>Sphingomonadales</taxon>
        <taxon>Sphingomonadaceae</taxon>
        <taxon>Sphingomonas</taxon>
    </lineage>
</organism>
<evidence type="ECO:0000256" key="6">
    <source>
        <dbReference type="SAM" id="Phobius"/>
    </source>
</evidence>
<feature type="transmembrane region" description="Helical" evidence="6">
    <location>
        <begin position="271"/>
        <end position="290"/>
    </location>
</feature>
<evidence type="ECO:0000256" key="2">
    <source>
        <dbReference type="ARBA" id="ARBA00009773"/>
    </source>
</evidence>
<dbReference type="Proteomes" id="UP000570166">
    <property type="component" value="Unassembled WGS sequence"/>
</dbReference>
<dbReference type="GO" id="GO:0016020">
    <property type="term" value="C:membrane"/>
    <property type="evidence" value="ECO:0007669"/>
    <property type="project" value="UniProtKB-SubCell"/>
</dbReference>
<evidence type="ECO:0000313" key="7">
    <source>
        <dbReference type="EMBL" id="MBA2934479.1"/>
    </source>
</evidence>
<dbReference type="EMBL" id="JACEIB010000006">
    <property type="protein sequence ID" value="MBA2934479.1"/>
    <property type="molecule type" value="Genomic_DNA"/>
</dbReference>
<reference evidence="7 8" key="1">
    <citation type="submission" date="2020-07" db="EMBL/GenBank/DDBJ databases">
        <authorList>
            <person name="Sun Q."/>
        </authorList>
    </citation>
    <scope>NUCLEOTIDE SEQUENCE [LARGE SCALE GENOMIC DNA]</scope>
    <source>
        <strain evidence="7 8">CGMCC 1.13654</strain>
    </source>
</reference>
<dbReference type="InterPro" id="IPR002549">
    <property type="entry name" value="AI-2E-like"/>
</dbReference>
<comment type="caution">
    <text evidence="7">The sequence shown here is derived from an EMBL/GenBank/DDBJ whole genome shotgun (WGS) entry which is preliminary data.</text>
</comment>
<feature type="transmembrane region" description="Helical" evidence="6">
    <location>
        <begin position="296"/>
        <end position="324"/>
    </location>
</feature>
<feature type="transmembrane region" description="Helical" evidence="6">
    <location>
        <begin position="37"/>
        <end position="59"/>
    </location>
</feature>
<accession>A0A838L7I9</accession>
<evidence type="ECO:0000256" key="4">
    <source>
        <dbReference type="ARBA" id="ARBA00022989"/>
    </source>
</evidence>
<comment type="subcellular location">
    <subcellularLocation>
        <location evidence="1">Membrane</location>
        <topology evidence="1">Multi-pass membrane protein</topology>
    </subcellularLocation>
</comment>
<dbReference type="RefSeq" id="WP_160365956.1">
    <property type="nucleotide sequence ID" value="NZ_JACEIB010000006.1"/>
</dbReference>
<evidence type="ECO:0000256" key="1">
    <source>
        <dbReference type="ARBA" id="ARBA00004141"/>
    </source>
</evidence>
<comment type="similarity">
    <text evidence="2">Belongs to the autoinducer-2 exporter (AI-2E) (TC 2.A.86) family.</text>
</comment>
<name>A0A838L7I9_9SPHN</name>
<sequence length="346" mass="37373">MKRLAPRSDDRCFIRRLAIVAIALAFCLFVYRIGDIVLLAFGASLVAILLATVADWLAARSKMPRALALAIASLLMLAIFGLMGWLFGAETGAQATQLWQTLPNDWEKLRQAMESNPIGRLFADSFRQGSQGSRFAHLLLSAGWSSVEVAANFLIIVIGGIFFAAQPDIYRRGILHLTPHGYRAVAADAMDDLVEALRLWLLTQLVSMTMMGVMIGLGLWWSGVQAPAALGLLGGLSEFTPYVGPTLAMLPAIIMALVGKGSIWGVVGTYVIVRIVQVHFITPLISQRLVSVPAGLYLFLILAMGVAFGGFGIFFAGALSVAAYTLTIRLYVRETIGDDVALPDDE</sequence>
<feature type="transmembrane region" description="Helical" evidence="6">
    <location>
        <begin position="12"/>
        <end position="31"/>
    </location>
</feature>
<keyword evidence="5 6" id="KW-0472">Membrane</keyword>
<proteinExistence type="inferred from homology"/>
<feature type="transmembrane region" description="Helical" evidence="6">
    <location>
        <begin position="66"/>
        <end position="87"/>
    </location>
</feature>
<feature type="transmembrane region" description="Helical" evidence="6">
    <location>
        <begin position="142"/>
        <end position="165"/>
    </location>
</feature>
<feature type="transmembrane region" description="Helical" evidence="6">
    <location>
        <begin position="242"/>
        <end position="259"/>
    </location>
</feature>
<evidence type="ECO:0000313" key="8">
    <source>
        <dbReference type="Proteomes" id="UP000570166"/>
    </source>
</evidence>
<dbReference type="AlphaFoldDB" id="A0A838L7I9"/>
<keyword evidence="4 6" id="KW-1133">Transmembrane helix</keyword>
<gene>
    <name evidence="7" type="ORF">HZF05_10255</name>
</gene>
<evidence type="ECO:0000256" key="3">
    <source>
        <dbReference type="ARBA" id="ARBA00022692"/>
    </source>
</evidence>
<protein>
    <submittedName>
        <fullName evidence="7">AI-2E family transporter</fullName>
    </submittedName>
</protein>